<dbReference type="Gene3D" id="3.30.390.30">
    <property type="match status" value="1"/>
</dbReference>
<dbReference type="PANTHER" id="PTHR43557:SF2">
    <property type="entry name" value="RIESKE DOMAIN-CONTAINING PROTEIN-RELATED"/>
    <property type="match status" value="1"/>
</dbReference>
<evidence type="ECO:0000313" key="7">
    <source>
        <dbReference type="EMBL" id="MPV89513.1"/>
    </source>
</evidence>
<evidence type="ECO:0000259" key="5">
    <source>
        <dbReference type="Pfam" id="PF07992"/>
    </source>
</evidence>
<organism evidence="7 8">
    <name type="scientific">Georgenia ruanii</name>
    <dbReference type="NCBI Taxonomy" id="348442"/>
    <lineage>
        <taxon>Bacteria</taxon>
        <taxon>Bacillati</taxon>
        <taxon>Actinomycetota</taxon>
        <taxon>Actinomycetes</taxon>
        <taxon>Micrococcales</taxon>
        <taxon>Bogoriellaceae</taxon>
        <taxon>Georgenia</taxon>
    </lineage>
</organism>
<dbReference type="PRINTS" id="PR00368">
    <property type="entry name" value="FADPNR"/>
</dbReference>
<dbReference type="RefSeq" id="WP_152232249.1">
    <property type="nucleotide sequence ID" value="NZ_BAAAOT010000014.1"/>
</dbReference>
<dbReference type="SUPFAM" id="SSF51905">
    <property type="entry name" value="FAD/NAD(P)-binding domain"/>
    <property type="match status" value="1"/>
</dbReference>
<comment type="cofactor">
    <cofactor evidence="1">
        <name>FAD</name>
        <dbReference type="ChEBI" id="CHEBI:57692"/>
    </cofactor>
</comment>
<dbReference type="InterPro" id="IPR023753">
    <property type="entry name" value="FAD/NAD-binding_dom"/>
</dbReference>
<dbReference type="AlphaFoldDB" id="A0A7J9UYT9"/>
<dbReference type="InterPro" id="IPR028202">
    <property type="entry name" value="Reductase_C"/>
</dbReference>
<evidence type="ECO:0000256" key="2">
    <source>
        <dbReference type="ARBA" id="ARBA00022630"/>
    </source>
</evidence>
<keyword evidence="2" id="KW-0285">Flavoprotein</keyword>
<dbReference type="Proteomes" id="UP000429644">
    <property type="component" value="Unassembled WGS sequence"/>
</dbReference>
<dbReference type="InterPro" id="IPR036188">
    <property type="entry name" value="FAD/NAD-bd_sf"/>
</dbReference>
<dbReference type="InterPro" id="IPR016156">
    <property type="entry name" value="FAD/NAD-linked_Rdtase_dimer_sf"/>
</dbReference>
<accession>A0A7J9UYT9</accession>
<sequence>MTVRQVVIAGASVAGLSAADALRDGGFDGSITLLSDERRRPYDRPPLSKELLSAEDELELAWLRPAEHYAAQRLDLRLGHAAVGLDIDRRYVITSDGEALPWDAVVVATGSRPRPLVTAEGRPLPVLRTAEDLRSLRAAAARYGEVTLVGASFIGLEIAASLRELGVAVTVFGATPLPLGDVVGSEVAGDLRDLHLAHGVRMRMGVEVVSVSGAPGSFEIRTADGATHRTPYVVAGVGVQPNDDWLVGSGVDLDAGVLCDAAGRTNVPGVWAAGDIAHFDHPLLGERVHVDHWTNAVQQGRLVGANIARGEAAEHTGVPYYWTDQYGRRLHSYGRRRPGDEAVVAEGALGTEEYLVLYGAGDAFHCVLSCGRERSLRPYRKLLQRRGTWHEALQLAGRGADVTA</sequence>
<gene>
    <name evidence="7" type="ORF">GB882_12620</name>
</gene>
<evidence type="ECO:0000256" key="4">
    <source>
        <dbReference type="ARBA" id="ARBA00023002"/>
    </source>
</evidence>
<dbReference type="PRINTS" id="PR00411">
    <property type="entry name" value="PNDRDTASEI"/>
</dbReference>
<feature type="domain" description="FAD/NAD(P)-binding" evidence="5">
    <location>
        <begin position="5"/>
        <end position="300"/>
    </location>
</feature>
<comment type="caution">
    <text evidence="7">The sequence shown here is derived from an EMBL/GenBank/DDBJ whole genome shotgun (WGS) entry which is preliminary data.</text>
</comment>
<evidence type="ECO:0000256" key="1">
    <source>
        <dbReference type="ARBA" id="ARBA00001974"/>
    </source>
</evidence>
<name>A0A7J9UYT9_9MICO</name>
<evidence type="ECO:0000256" key="3">
    <source>
        <dbReference type="ARBA" id="ARBA00022827"/>
    </source>
</evidence>
<dbReference type="Pfam" id="PF07992">
    <property type="entry name" value="Pyr_redox_2"/>
    <property type="match status" value="1"/>
</dbReference>
<keyword evidence="4" id="KW-0560">Oxidoreductase</keyword>
<evidence type="ECO:0000313" key="8">
    <source>
        <dbReference type="Proteomes" id="UP000429644"/>
    </source>
</evidence>
<proteinExistence type="predicted"/>
<dbReference type="GO" id="GO:0016651">
    <property type="term" value="F:oxidoreductase activity, acting on NAD(P)H"/>
    <property type="evidence" value="ECO:0007669"/>
    <property type="project" value="TreeGrafter"/>
</dbReference>
<protein>
    <submittedName>
        <fullName evidence="7">Ferredoxin reductase</fullName>
    </submittedName>
</protein>
<feature type="non-terminal residue" evidence="7">
    <location>
        <position position="1"/>
    </location>
</feature>
<evidence type="ECO:0000259" key="6">
    <source>
        <dbReference type="Pfam" id="PF14759"/>
    </source>
</evidence>
<dbReference type="GO" id="GO:0005737">
    <property type="term" value="C:cytoplasm"/>
    <property type="evidence" value="ECO:0007669"/>
    <property type="project" value="TreeGrafter"/>
</dbReference>
<dbReference type="InterPro" id="IPR050446">
    <property type="entry name" value="FAD-oxidoreductase/Apoptosis"/>
</dbReference>
<dbReference type="SUPFAM" id="SSF55424">
    <property type="entry name" value="FAD/NAD-linked reductases, dimerisation (C-terminal) domain"/>
    <property type="match status" value="1"/>
</dbReference>
<reference evidence="7 8" key="1">
    <citation type="submission" date="2019-10" db="EMBL/GenBank/DDBJ databases">
        <title>Georgenia wutianyii sp. nov. and Georgenia yuyongxinii sp. nov. isolated from plateau pika (Ochotona curzoniae) in the Qinghai-Tibet plateau of China.</title>
        <authorList>
            <person name="Tian Z."/>
        </authorList>
    </citation>
    <scope>NUCLEOTIDE SEQUENCE [LARGE SCALE GENOMIC DNA]</scope>
    <source>
        <strain evidence="7 8">JCM 15130</strain>
    </source>
</reference>
<dbReference type="PANTHER" id="PTHR43557">
    <property type="entry name" value="APOPTOSIS-INDUCING FACTOR 1"/>
    <property type="match status" value="1"/>
</dbReference>
<keyword evidence="8" id="KW-1185">Reference proteome</keyword>
<dbReference type="EMBL" id="WHPD01002720">
    <property type="protein sequence ID" value="MPV89513.1"/>
    <property type="molecule type" value="Genomic_DNA"/>
</dbReference>
<dbReference type="Gene3D" id="3.50.50.60">
    <property type="entry name" value="FAD/NAD(P)-binding domain"/>
    <property type="match status" value="2"/>
</dbReference>
<keyword evidence="3" id="KW-0274">FAD</keyword>
<feature type="domain" description="Reductase C-terminal" evidence="6">
    <location>
        <begin position="320"/>
        <end position="390"/>
    </location>
</feature>
<dbReference type="OrthoDB" id="1145at2"/>
<dbReference type="Pfam" id="PF14759">
    <property type="entry name" value="Reductase_C"/>
    <property type="match status" value="1"/>
</dbReference>